<evidence type="ECO:0000256" key="1">
    <source>
        <dbReference type="ARBA" id="ARBA00023136"/>
    </source>
</evidence>
<dbReference type="InterPro" id="IPR028082">
    <property type="entry name" value="Peripla_BP_I"/>
</dbReference>
<dbReference type="eggNOG" id="COG3107">
    <property type="taxonomic scope" value="Bacteria"/>
</dbReference>
<dbReference type="GO" id="GO:0031241">
    <property type="term" value="C:periplasmic side of cell outer membrane"/>
    <property type="evidence" value="ECO:0007669"/>
    <property type="project" value="TreeGrafter"/>
</dbReference>
<dbReference type="Proteomes" id="UP000002743">
    <property type="component" value="Chromosome"/>
</dbReference>
<dbReference type="KEGG" id="mei:Msip34_2311"/>
<name>C6XA12_METGS</name>
<dbReference type="SUPFAM" id="SSF53822">
    <property type="entry name" value="Periplasmic binding protein-like I"/>
    <property type="match status" value="1"/>
</dbReference>
<dbReference type="InterPro" id="IPR007443">
    <property type="entry name" value="LpoA"/>
</dbReference>
<protein>
    <submittedName>
        <fullName evidence="2">Putative lipoprotein-like protein</fullName>
    </submittedName>
</protein>
<dbReference type="Gene3D" id="3.40.50.2300">
    <property type="match status" value="2"/>
</dbReference>
<dbReference type="GO" id="GO:0009252">
    <property type="term" value="P:peptidoglycan biosynthetic process"/>
    <property type="evidence" value="ECO:0007669"/>
    <property type="project" value="TreeGrafter"/>
</dbReference>
<dbReference type="EMBL" id="CP001674">
    <property type="protein sequence ID" value="ACT51553.1"/>
    <property type="molecule type" value="Genomic_DNA"/>
</dbReference>
<proteinExistence type="predicted"/>
<dbReference type="CDD" id="cd06339">
    <property type="entry name" value="PBP1_YraM_LppC_lipoprotein-like"/>
    <property type="match status" value="1"/>
</dbReference>
<reference evidence="3" key="1">
    <citation type="submission" date="2009-07" db="EMBL/GenBank/DDBJ databases">
        <title>Complete sequence of chromosome of Methylovorus sp. SIP3-4.</title>
        <authorList>
            <person name="Lucas S."/>
            <person name="Copeland A."/>
            <person name="Lapidus A."/>
            <person name="Glavina del Rio T."/>
            <person name="Tice H."/>
            <person name="Bruce D."/>
            <person name="Goodwin L."/>
            <person name="Pitluck S."/>
            <person name="Clum A."/>
            <person name="Larimer F."/>
            <person name="Land M."/>
            <person name="Hauser L."/>
            <person name="Kyrpides N."/>
            <person name="Mikhailova N."/>
            <person name="Kayluzhnaya M."/>
            <person name="Chistoserdova L."/>
        </authorList>
    </citation>
    <scope>NUCLEOTIDE SEQUENCE [LARGE SCALE GENOMIC DNA]</scope>
    <source>
        <strain evidence="3">SIP3-4</strain>
    </source>
</reference>
<dbReference type="AlphaFoldDB" id="C6XA12"/>
<gene>
    <name evidence="2" type="ordered locus">Msip34_2311</name>
</gene>
<dbReference type="HOGENOM" id="CLU_026091_2_0_4"/>
<dbReference type="STRING" id="582744.Msip34_2311"/>
<evidence type="ECO:0000313" key="2">
    <source>
        <dbReference type="EMBL" id="ACT51553.1"/>
    </source>
</evidence>
<dbReference type="Pfam" id="PF04348">
    <property type="entry name" value="LppC"/>
    <property type="match status" value="1"/>
</dbReference>
<keyword evidence="3" id="KW-1185">Reference proteome</keyword>
<dbReference type="Gene3D" id="1.25.40.650">
    <property type="match status" value="1"/>
</dbReference>
<accession>C6XA12</accession>
<dbReference type="PANTHER" id="PTHR38038:SF1">
    <property type="entry name" value="PENICILLIN-BINDING PROTEIN ACTIVATOR LPOA"/>
    <property type="match status" value="1"/>
</dbReference>
<reference evidence="2 3" key="2">
    <citation type="journal article" date="2011" name="J. Bacteriol.">
        <title>Genomes of three methylotrophs from a single niche uncover genetic and metabolic divergence of Methylophilaceae.</title>
        <authorList>
            <person name="Lapidus A."/>
            <person name="Clum A."/>
            <person name="Labutti K."/>
            <person name="Kaluzhnaya M.G."/>
            <person name="Lim S."/>
            <person name="Beck D.A."/>
            <person name="Glavina Del Rio T."/>
            <person name="Nolan M."/>
            <person name="Mavromatis K."/>
            <person name="Huntemann M."/>
            <person name="Lucas S."/>
            <person name="Lidstrom M.E."/>
            <person name="Ivanova N."/>
            <person name="Chistoserdova L."/>
        </authorList>
    </citation>
    <scope>NUCLEOTIDE SEQUENCE [LARGE SCALE GENOMIC DNA]</scope>
    <source>
        <strain evidence="2 3">SIP3-4</strain>
    </source>
</reference>
<keyword evidence="2" id="KW-0449">Lipoprotein</keyword>
<sequence>MGCLKKQDIPCAQLALASIPAMSPYAKVLSGNIAASQQDYDQALLILLPLQADKSISAEASASLHTSLALAYENQDDPLRALEQYVQGQSGLAGDALLTAQKQLWQFLSKTNKVDLIAMRGNITDTTLQGWIDLALAGQDGLSQDDVNQWRNAYPDHVAMDELLAALIVSSATSSAANTAAPAGNTKALSGQIALILPFSSEAYYPASDAIERGFVAAQTIANSNAEVKIYASTGGRDDFAAIYQQAVSEGANYIVGPLTRDEVTALSELPVSLPTVALNQSDLATSNRNIHFYGLAVDSEAQQVVRIARDLGMQTATIVGTESSLSNRMIKTFGDAWIADGGQVSQQFGVNEDTDMNALKNDIQAHPTDMIFLATTADNARQIRPALDAATPTFGLSHIYAGVLDNADDAPLLAVRFVDMPWLLSPDTFAAYKPAAQDLPIGEMQRWFALGADAFSLLQAVVQHPGTPATIKGLSGTLRLNADGSVSRELAVARFGRNGITVERLP</sequence>
<dbReference type="PANTHER" id="PTHR38038">
    <property type="entry name" value="PENICILLIN-BINDING PROTEIN ACTIVATOR LPOA"/>
    <property type="match status" value="1"/>
</dbReference>
<keyword evidence="1" id="KW-0472">Membrane</keyword>
<evidence type="ECO:0000313" key="3">
    <source>
        <dbReference type="Proteomes" id="UP000002743"/>
    </source>
</evidence>
<organism evidence="2 3">
    <name type="scientific">Methylovorus glucosotrophus (strain SIP3-4)</name>
    <dbReference type="NCBI Taxonomy" id="582744"/>
    <lineage>
        <taxon>Bacteria</taxon>
        <taxon>Pseudomonadati</taxon>
        <taxon>Pseudomonadota</taxon>
        <taxon>Betaproteobacteria</taxon>
        <taxon>Nitrosomonadales</taxon>
        <taxon>Methylophilaceae</taxon>
        <taxon>Methylovorus</taxon>
    </lineage>
</organism>
<dbReference type="GO" id="GO:0030234">
    <property type="term" value="F:enzyme regulator activity"/>
    <property type="evidence" value="ECO:0007669"/>
    <property type="project" value="TreeGrafter"/>
</dbReference>